<feature type="non-terminal residue" evidence="1">
    <location>
        <position position="1"/>
    </location>
</feature>
<dbReference type="EMBL" id="CAMXCT020000280">
    <property type="protein sequence ID" value="CAL1129952.1"/>
    <property type="molecule type" value="Genomic_DNA"/>
</dbReference>
<evidence type="ECO:0000313" key="2">
    <source>
        <dbReference type="EMBL" id="CAL4763889.1"/>
    </source>
</evidence>
<proteinExistence type="predicted"/>
<protein>
    <submittedName>
        <fullName evidence="2">Mitogen-activated protein kinase pmk-1</fullName>
    </submittedName>
</protein>
<name>A0A9P1BNF4_9DINO</name>
<evidence type="ECO:0000313" key="3">
    <source>
        <dbReference type="Proteomes" id="UP001152797"/>
    </source>
</evidence>
<reference evidence="1" key="1">
    <citation type="submission" date="2022-10" db="EMBL/GenBank/DDBJ databases">
        <authorList>
            <person name="Chen Y."/>
            <person name="Dougan E. K."/>
            <person name="Chan C."/>
            <person name="Rhodes N."/>
            <person name="Thang M."/>
        </authorList>
    </citation>
    <scope>NUCLEOTIDE SEQUENCE</scope>
</reference>
<organism evidence="1">
    <name type="scientific">Cladocopium goreaui</name>
    <dbReference type="NCBI Taxonomy" id="2562237"/>
    <lineage>
        <taxon>Eukaryota</taxon>
        <taxon>Sar</taxon>
        <taxon>Alveolata</taxon>
        <taxon>Dinophyceae</taxon>
        <taxon>Suessiales</taxon>
        <taxon>Symbiodiniaceae</taxon>
        <taxon>Cladocopium</taxon>
    </lineage>
</organism>
<accession>A0A9P1BNF4</accession>
<gene>
    <name evidence="1" type="ORF">C1SCF055_LOCUS4786</name>
</gene>
<dbReference type="GO" id="GO:0016301">
    <property type="term" value="F:kinase activity"/>
    <property type="evidence" value="ECO:0007669"/>
    <property type="project" value="UniProtKB-KW"/>
</dbReference>
<keyword evidence="2" id="KW-0418">Kinase</keyword>
<dbReference type="Proteomes" id="UP001152797">
    <property type="component" value="Unassembled WGS sequence"/>
</dbReference>
<dbReference type="EMBL" id="CAMXCT030000280">
    <property type="protein sequence ID" value="CAL4763889.1"/>
    <property type="molecule type" value="Genomic_DNA"/>
</dbReference>
<sequence>AELCVALLYRVAALGSNNVQCHLHHLWRQVSLLQMLLRMFLVVGRHKHLGSSQGWHRNLNTAPDFIKNVYDTRADFTWAFAGFNPFRSSFFPEGRRNMAMIEKSFFWERFSPEVVAQFTECGIKLSVLHTLLTRTEELSLMRDVPHGNRQFPWPARGGPAMVTQRAFVLKGDLTTSGDEWIFNSKREVPLLWTGDTKEDFTLPMHNGNHSSCISPDAPAGPRVFSLPCGMDALLSGAVLVVAQVPVSVKDIHVHREDDGEEEEAHHAVSRPKSKLRTLPMPVILGQMLSDFLDSSHRLLSIQADTSPSTTFSVEGKTCVLQLSQVQFPLMAWRMQTLGFTSGVSLAELGLQARAGKVDQAELKLIYLPSKLLQWVDGWGRDLQRRVVAALAAAFAEVQGIERVLPEILGTLGCGGLYRGPSFEQFVGWLILGTKLIAYYCPVQHVTDNLLAQHFLKKAKDAKKMGLAELVSSFFKVTIHPNTDIGSFSLGDALKFIGQFIDATLASTIVYEEGEWTVNPDQNGTDSKAFRAWCSMSIEDATEMVREHVAEAEGHSLKVNGLLKKVEPGMAVSNWVDDELPVLDEEIQSSARNQRQACSLPDTPASQMQSFCSLCTFHPAYVDAVACLRKETVRKLGAALSDADTPSAQQLQKKISMERIGPALLDPSVMIFQLMARENIPSVLGSGKLTANKDMSYTLRRSFGPHQLAPGMSSEFWKLEAQPLGSDLQSWSQVESPSSCFSLVLSLAMVSKSRTFRGEAVRAGLAPKVRKPFVLYVVENRLVKPSATKSQYQAELKRLGQAWKRFAPCQRAQYNERSMAEFEAQRQAVMSAREKRSNDKGQVSNVPVFGEFWLGPDKVKKSGHNGFSAVAGQGSYGKVLIARGECGRLHAVKVLCGRDAIAEAEHEVVLYQSLQELKDCDPAPCRELAQLQLIDMGMAAAIK</sequence>
<reference evidence="2 3" key="2">
    <citation type="submission" date="2024-05" db="EMBL/GenBank/DDBJ databases">
        <authorList>
            <person name="Chen Y."/>
            <person name="Shah S."/>
            <person name="Dougan E. K."/>
            <person name="Thang M."/>
            <person name="Chan C."/>
        </authorList>
    </citation>
    <scope>NUCLEOTIDE SEQUENCE [LARGE SCALE GENOMIC DNA]</scope>
</reference>
<evidence type="ECO:0000313" key="1">
    <source>
        <dbReference type="EMBL" id="CAI3976577.1"/>
    </source>
</evidence>
<dbReference type="AlphaFoldDB" id="A0A9P1BNF4"/>
<keyword evidence="2" id="KW-0808">Transferase</keyword>
<comment type="caution">
    <text evidence="1">The sequence shown here is derived from an EMBL/GenBank/DDBJ whole genome shotgun (WGS) entry which is preliminary data.</text>
</comment>
<dbReference type="EMBL" id="CAMXCT010000280">
    <property type="protein sequence ID" value="CAI3976577.1"/>
    <property type="molecule type" value="Genomic_DNA"/>
</dbReference>
<feature type="non-terminal residue" evidence="1">
    <location>
        <position position="942"/>
    </location>
</feature>
<keyword evidence="3" id="KW-1185">Reference proteome</keyword>